<feature type="region of interest" description="Aspartate" evidence="7">
    <location>
        <begin position="195"/>
        <end position="198"/>
    </location>
</feature>
<dbReference type="SUPFAM" id="SSF50249">
    <property type="entry name" value="Nucleic acid-binding proteins"/>
    <property type="match status" value="1"/>
</dbReference>
<dbReference type="InterPro" id="IPR047090">
    <property type="entry name" value="AspRS_core"/>
</dbReference>
<feature type="site" description="Important for tRNA non-discrimination" evidence="7">
    <location>
        <position position="79"/>
    </location>
</feature>
<dbReference type="GO" id="GO:0005737">
    <property type="term" value="C:cytoplasm"/>
    <property type="evidence" value="ECO:0007669"/>
    <property type="project" value="UniProtKB-SubCell"/>
</dbReference>
<gene>
    <name evidence="7 9" type="primary">aspS</name>
    <name evidence="9" type="ORF">M132T_22990</name>
</gene>
<dbReference type="InterPro" id="IPR029351">
    <property type="entry name" value="GAD_dom"/>
</dbReference>
<dbReference type="Pfam" id="PF01336">
    <property type="entry name" value="tRNA_anti-codon"/>
    <property type="match status" value="1"/>
</dbReference>
<dbReference type="SUPFAM" id="SSF55261">
    <property type="entry name" value="GAD domain-like"/>
    <property type="match status" value="1"/>
</dbReference>
<evidence type="ECO:0000256" key="4">
    <source>
        <dbReference type="ARBA" id="ARBA00022840"/>
    </source>
</evidence>
<dbReference type="Gene3D" id="2.40.50.140">
    <property type="entry name" value="Nucleic acid-binding proteins"/>
    <property type="match status" value="1"/>
</dbReference>
<feature type="binding site" evidence="7">
    <location>
        <begin position="217"/>
        <end position="219"/>
    </location>
    <ligand>
        <name>ATP</name>
        <dbReference type="ChEBI" id="CHEBI:30616"/>
    </ligand>
</feature>
<dbReference type="Pfam" id="PF00152">
    <property type="entry name" value="tRNA-synt_2"/>
    <property type="match status" value="1"/>
</dbReference>
<dbReference type="PANTHER" id="PTHR22594:SF5">
    <property type="entry name" value="ASPARTATE--TRNA LIGASE, MITOCHONDRIAL"/>
    <property type="match status" value="1"/>
</dbReference>
<dbReference type="InterPro" id="IPR004364">
    <property type="entry name" value="Aa-tRNA-synt_II"/>
</dbReference>
<evidence type="ECO:0000259" key="8">
    <source>
        <dbReference type="PROSITE" id="PS50862"/>
    </source>
</evidence>
<keyword evidence="4 7" id="KW-0067">ATP-binding</keyword>
<reference evidence="9" key="1">
    <citation type="submission" date="2019-08" db="EMBL/GenBank/DDBJ databases">
        <title>Marinilactibacillus psychrotolerans M13-2T whole genome sequencing project.</title>
        <authorList>
            <person name="Ishikawa M."/>
            <person name="Suzuki T."/>
            <person name="Matsutani M."/>
        </authorList>
    </citation>
    <scope>NUCLEOTIDE SEQUENCE</scope>
    <source>
        <strain evidence="9">M13-2T</strain>
    </source>
</reference>
<dbReference type="InterPro" id="IPR006195">
    <property type="entry name" value="aa-tRNA-synth_II"/>
</dbReference>
<evidence type="ECO:0000256" key="1">
    <source>
        <dbReference type="ARBA" id="ARBA00006303"/>
    </source>
</evidence>
<dbReference type="GO" id="GO:0004815">
    <property type="term" value="F:aspartate-tRNA ligase activity"/>
    <property type="evidence" value="ECO:0007669"/>
    <property type="project" value="UniProtKB-UniRule"/>
</dbReference>
<keyword evidence="3 7" id="KW-0547">Nucleotide-binding</keyword>
<name>A0AAV3WAG9_9LACT</name>
<protein>
    <recommendedName>
        <fullName evidence="7">Aspartate--tRNA(Asp/Asn) ligase</fullName>
        <ecNumber evidence="7">6.1.1.23</ecNumber>
    </recommendedName>
    <alternativeName>
        <fullName evidence="7">Aspartyl-tRNA synthetase</fullName>
        <shortName evidence="7">AspRS</shortName>
    </alternativeName>
    <alternativeName>
        <fullName evidence="7">Non-discriminating aspartyl-tRNA synthetase</fullName>
        <shortName evidence="7">ND-AspRS</shortName>
    </alternativeName>
</protein>
<keyword evidence="7" id="KW-0963">Cytoplasm</keyword>
<dbReference type="GO" id="GO:0016740">
    <property type="term" value="F:transferase activity"/>
    <property type="evidence" value="ECO:0007669"/>
    <property type="project" value="UniProtKB-ARBA"/>
</dbReference>
<organism evidence="9 10">
    <name type="scientific">Marinilactibacillus psychrotolerans</name>
    <dbReference type="NCBI Taxonomy" id="191770"/>
    <lineage>
        <taxon>Bacteria</taxon>
        <taxon>Bacillati</taxon>
        <taxon>Bacillota</taxon>
        <taxon>Bacilli</taxon>
        <taxon>Lactobacillales</taxon>
        <taxon>Carnobacteriaceae</taxon>
        <taxon>Marinilactibacillus</taxon>
    </lineage>
</organism>
<dbReference type="AlphaFoldDB" id="A0AAV3WAG9"/>
<dbReference type="InterPro" id="IPR004365">
    <property type="entry name" value="NA-bd_OB_tRNA"/>
</dbReference>
<feature type="domain" description="Aminoacyl-transfer RNA synthetases class-II family profile" evidence="8">
    <location>
        <begin position="140"/>
        <end position="561"/>
    </location>
</feature>
<dbReference type="PRINTS" id="PR01042">
    <property type="entry name" value="TRNASYNTHASP"/>
</dbReference>
<accession>A0AAV3WAG9</accession>
<evidence type="ECO:0000256" key="3">
    <source>
        <dbReference type="ARBA" id="ARBA00022741"/>
    </source>
</evidence>
<keyword evidence="6 7" id="KW-0030">Aminoacyl-tRNA synthetase</keyword>
<feature type="binding site" evidence="7">
    <location>
        <position position="171"/>
    </location>
    <ligand>
        <name>L-aspartate</name>
        <dbReference type="ChEBI" id="CHEBI:29991"/>
    </ligand>
</feature>
<dbReference type="EMBL" id="BKBI01000022">
    <property type="protein sequence ID" value="GEQ36791.1"/>
    <property type="molecule type" value="Genomic_DNA"/>
</dbReference>
<dbReference type="InterPro" id="IPR004115">
    <property type="entry name" value="GAD-like_sf"/>
</dbReference>
<dbReference type="GO" id="GO:0003676">
    <property type="term" value="F:nucleic acid binding"/>
    <property type="evidence" value="ECO:0007669"/>
    <property type="project" value="InterPro"/>
</dbReference>
<dbReference type="GO" id="GO:0050560">
    <property type="term" value="F:aspartate-tRNA(Asn) ligase activity"/>
    <property type="evidence" value="ECO:0007669"/>
    <property type="project" value="UniProtKB-EC"/>
</dbReference>
<comment type="function">
    <text evidence="7">Aspartyl-tRNA synthetase with relaxed tRNA specificity since it is able to aspartylate not only its cognate tRNA(Asp) but also tRNA(Asn). Reaction proceeds in two steps: L-aspartate is first activated by ATP to form Asp-AMP and then transferred to the acceptor end of tRNA(Asp/Asn).</text>
</comment>
<proteinExistence type="inferred from homology"/>
<sequence>MYCGEVTIEQVGKQVTLAGWVQKRRDLGGMIFLDLRDREGIIQVVFNAEKSQEAFIIAETLRSEFVVELTGKVVKRQDGTINKDLPTGEIEIEAESISILNKAKTPPFDIQDTVEVSDDIRLKYRYLDLRRNKMKENMIMRHKVKKVFSDFLDSNGFLDIETPYLTKSTPEGARDYLVPSRVHEGKFFALPQSPQLFKQLLMGAGIDRYYQIVRCFRDEDLRGDRQPEFTQVDIETSFIDEKEIQDLMEKLLVDVVKETKNMEISRPFPRISYDEAMNRYGSDKPDTRFDLELIELGDIVTNSDFKVFTSTIENGGVVKGLNVKGVADDFSRKNIDALGEVASIYGAKGLAWMKVTEEGFSGPIAKFFHDKPIAQELMKRMDTEEGDLLLFVADKPKVVFDALGALRIHLGKTLNLIDESQLAFLWVDEWPLLEYDEEAGRYSAAHHPFTMPLEKDLGKLESDPQNVYANAYDIVLNGYEIGGGSIRIHQRELQEKMLKALGFSKEEAVNQFGFLLDALEYGFPPHGGIAFGLDRLVMILANEKNIREVIAFPKNGKSIDPLTNAPSVVSDNQLKELALKITAKTDKE</sequence>
<keyword evidence="5 7" id="KW-0648">Protein biosynthesis</keyword>
<evidence type="ECO:0000256" key="2">
    <source>
        <dbReference type="ARBA" id="ARBA00022598"/>
    </source>
</evidence>
<feature type="binding site" evidence="7">
    <location>
        <position position="446"/>
    </location>
    <ligand>
        <name>L-aspartate</name>
        <dbReference type="ChEBI" id="CHEBI:29991"/>
    </ligand>
</feature>
<dbReference type="InterPro" id="IPR047089">
    <property type="entry name" value="Asp-tRNA-ligase_1_N"/>
</dbReference>
<dbReference type="GO" id="GO:0006422">
    <property type="term" value="P:aspartyl-tRNA aminoacylation"/>
    <property type="evidence" value="ECO:0007669"/>
    <property type="project" value="UniProtKB-UniRule"/>
</dbReference>
<dbReference type="PROSITE" id="PS50862">
    <property type="entry name" value="AA_TRNA_LIGASE_II"/>
    <property type="match status" value="1"/>
</dbReference>
<feature type="binding site" evidence="7">
    <location>
        <position position="226"/>
    </location>
    <ligand>
        <name>ATP</name>
        <dbReference type="ChEBI" id="CHEBI:30616"/>
    </ligand>
</feature>
<dbReference type="Gene3D" id="3.30.930.10">
    <property type="entry name" value="Bira Bifunctional Protein, Domain 2"/>
    <property type="match status" value="1"/>
</dbReference>
<dbReference type="InterPro" id="IPR012340">
    <property type="entry name" value="NA-bd_OB-fold"/>
</dbReference>
<dbReference type="Pfam" id="PF02938">
    <property type="entry name" value="GAD"/>
    <property type="match status" value="1"/>
</dbReference>
<feature type="binding site" evidence="7">
    <location>
        <begin position="532"/>
        <end position="535"/>
    </location>
    <ligand>
        <name>ATP</name>
        <dbReference type="ChEBI" id="CHEBI:30616"/>
    </ligand>
</feature>
<comment type="caution">
    <text evidence="9">The sequence shown here is derived from an EMBL/GenBank/DDBJ whole genome shotgun (WGS) entry which is preliminary data.</text>
</comment>
<evidence type="ECO:0000313" key="10">
    <source>
        <dbReference type="Proteomes" id="UP000887127"/>
    </source>
</evidence>
<dbReference type="GO" id="GO:0140096">
    <property type="term" value="F:catalytic activity, acting on a protein"/>
    <property type="evidence" value="ECO:0007669"/>
    <property type="project" value="UniProtKB-ARBA"/>
</dbReference>
<dbReference type="SUPFAM" id="SSF55681">
    <property type="entry name" value="Class II aaRS and biotin synthetases"/>
    <property type="match status" value="1"/>
</dbReference>
<comment type="subcellular location">
    <subcellularLocation>
        <location evidence="7">Cytoplasm</location>
    </subcellularLocation>
</comment>
<comment type="similarity">
    <text evidence="1 7">Belongs to the class-II aminoacyl-tRNA synthetase family. Type 1 subfamily.</text>
</comment>
<dbReference type="NCBIfam" id="TIGR00459">
    <property type="entry name" value="aspS_bact"/>
    <property type="match status" value="1"/>
</dbReference>
<evidence type="ECO:0000313" key="9">
    <source>
        <dbReference type="EMBL" id="GEQ36791.1"/>
    </source>
</evidence>
<dbReference type="GO" id="GO:0005524">
    <property type="term" value="F:ATP binding"/>
    <property type="evidence" value="ECO:0007669"/>
    <property type="project" value="UniProtKB-UniRule"/>
</dbReference>
<comment type="subunit">
    <text evidence="7">Homodimer.</text>
</comment>
<comment type="caution">
    <text evidence="7">Lacks conserved residue(s) required for the propagation of feature annotation.</text>
</comment>
<dbReference type="InterPro" id="IPR002312">
    <property type="entry name" value="Asp/Asn-tRNA-synth_IIb"/>
</dbReference>
<evidence type="ECO:0000256" key="5">
    <source>
        <dbReference type="ARBA" id="ARBA00022917"/>
    </source>
</evidence>
<dbReference type="InterPro" id="IPR004524">
    <property type="entry name" value="Asp-tRNA-ligase_1"/>
</dbReference>
<dbReference type="Proteomes" id="UP000887127">
    <property type="component" value="Unassembled WGS sequence"/>
</dbReference>
<dbReference type="HAMAP" id="MF_00044">
    <property type="entry name" value="Asp_tRNA_synth_type1"/>
    <property type="match status" value="1"/>
</dbReference>
<dbReference type="InterPro" id="IPR045864">
    <property type="entry name" value="aa-tRNA-synth_II/BPL/LPL"/>
</dbReference>
<dbReference type="PANTHER" id="PTHR22594">
    <property type="entry name" value="ASPARTYL/LYSYL-TRNA SYNTHETASE"/>
    <property type="match status" value="1"/>
</dbReference>
<dbReference type="EC" id="6.1.1.23" evidence="7"/>
<comment type="catalytic activity">
    <reaction evidence="7">
        <text>tRNA(Asx) + L-aspartate + ATP = L-aspartyl-tRNA(Asx) + AMP + diphosphate</text>
        <dbReference type="Rhea" id="RHEA:18349"/>
        <dbReference type="Rhea" id="RHEA-COMP:9710"/>
        <dbReference type="Rhea" id="RHEA-COMP:9711"/>
        <dbReference type="ChEBI" id="CHEBI:29991"/>
        <dbReference type="ChEBI" id="CHEBI:30616"/>
        <dbReference type="ChEBI" id="CHEBI:33019"/>
        <dbReference type="ChEBI" id="CHEBI:78442"/>
        <dbReference type="ChEBI" id="CHEBI:78516"/>
        <dbReference type="ChEBI" id="CHEBI:456215"/>
        <dbReference type="EC" id="6.1.1.23"/>
    </reaction>
</comment>
<feature type="binding site" evidence="7">
    <location>
        <position position="480"/>
    </location>
    <ligand>
        <name>ATP</name>
        <dbReference type="ChEBI" id="CHEBI:30616"/>
    </ligand>
</feature>
<evidence type="ECO:0000256" key="6">
    <source>
        <dbReference type="ARBA" id="ARBA00023146"/>
    </source>
</evidence>
<feature type="binding site" evidence="7">
    <location>
        <position position="487"/>
    </location>
    <ligand>
        <name>L-aspartate</name>
        <dbReference type="ChEBI" id="CHEBI:29991"/>
    </ligand>
</feature>
<dbReference type="Gene3D" id="3.30.1360.30">
    <property type="entry name" value="GAD-like domain"/>
    <property type="match status" value="1"/>
</dbReference>
<dbReference type="CDD" id="cd00777">
    <property type="entry name" value="AspRS_core"/>
    <property type="match status" value="1"/>
</dbReference>
<dbReference type="CDD" id="cd04317">
    <property type="entry name" value="EcAspRS_like_N"/>
    <property type="match status" value="1"/>
</dbReference>
<keyword evidence="2 7" id="KW-0436">Ligase</keyword>
<feature type="binding site" evidence="7">
    <location>
        <position position="217"/>
    </location>
    <ligand>
        <name>L-aspartate</name>
        <dbReference type="ChEBI" id="CHEBI:29991"/>
    </ligand>
</feature>
<dbReference type="NCBIfam" id="NF001750">
    <property type="entry name" value="PRK00476.1"/>
    <property type="match status" value="1"/>
</dbReference>
<evidence type="ECO:0000256" key="7">
    <source>
        <dbReference type="HAMAP-Rule" id="MF_00044"/>
    </source>
</evidence>